<evidence type="ECO:0000256" key="3">
    <source>
        <dbReference type="ARBA" id="ARBA00012816"/>
    </source>
</evidence>
<dbReference type="Gene3D" id="2.40.50.140">
    <property type="entry name" value="Nucleic acid-binding proteins"/>
    <property type="match status" value="1"/>
</dbReference>
<dbReference type="SUPFAM" id="SSF50249">
    <property type="entry name" value="Nucleic acid-binding proteins"/>
    <property type="match status" value="1"/>
</dbReference>
<evidence type="ECO:0000256" key="10">
    <source>
        <dbReference type="ARBA" id="ARBA00029886"/>
    </source>
</evidence>
<comment type="caution">
    <text evidence="14">The sequence shown here is derived from an EMBL/GenBank/DDBJ whole genome shotgun (WGS) entry which is preliminary data.</text>
</comment>
<dbReference type="PANTHER" id="PTHR22594">
    <property type="entry name" value="ASPARTYL/LYSYL-TRNA SYNTHETASE"/>
    <property type="match status" value="1"/>
</dbReference>
<evidence type="ECO:0000256" key="6">
    <source>
        <dbReference type="ARBA" id="ARBA00022741"/>
    </source>
</evidence>
<dbReference type="Gene3D" id="3.30.930.10">
    <property type="entry name" value="Bira Bifunctional Protein, Domain 2"/>
    <property type="match status" value="1"/>
</dbReference>
<evidence type="ECO:0000256" key="1">
    <source>
        <dbReference type="ARBA" id="ARBA00004496"/>
    </source>
</evidence>
<feature type="region of interest" description="Disordered" evidence="12">
    <location>
        <begin position="87"/>
        <end position="107"/>
    </location>
</feature>
<dbReference type="Gene3D" id="3.30.1910.20">
    <property type="entry name" value="asparaginyl-tRNA synthetase, N-terminal domain"/>
    <property type="match status" value="1"/>
</dbReference>
<comment type="catalytic activity">
    <reaction evidence="11">
        <text>tRNA(Asn) + L-asparagine + ATP = L-asparaginyl-tRNA(Asn) + AMP + diphosphate + H(+)</text>
        <dbReference type="Rhea" id="RHEA:11180"/>
        <dbReference type="Rhea" id="RHEA-COMP:9659"/>
        <dbReference type="Rhea" id="RHEA-COMP:9674"/>
        <dbReference type="ChEBI" id="CHEBI:15378"/>
        <dbReference type="ChEBI" id="CHEBI:30616"/>
        <dbReference type="ChEBI" id="CHEBI:33019"/>
        <dbReference type="ChEBI" id="CHEBI:58048"/>
        <dbReference type="ChEBI" id="CHEBI:78442"/>
        <dbReference type="ChEBI" id="CHEBI:78515"/>
        <dbReference type="ChEBI" id="CHEBI:456215"/>
        <dbReference type="EC" id="6.1.1.22"/>
    </reaction>
</comment>
<dbReference type="Pfam" id="PF00152">
    <property type="entry name" value="tRNA-synt_2"/>
    <property type="match status" value="1"/>
</dbReference>
<keyword evidence="9" id="KW-0030">Aminoacyl-tRNA synthetase</keyword>
<evidence type="ECO:0000256" key="12">
    <source>
        <dbReference type="SAM" id="MobiDB-lite"/>
    </source>
</evidence>
<sequence>MADSLASQIAQNLVLADTPAIHVDEVKGNDQTGKGTIESPLKTTVSAVAVLEAIPANVQSSFSIVVKKDGETEYKDISGAALKKAKKTHEINKKKAQKNEERGAKEEAAVAAKAHEEARKLEDSKKIKLEQDPSLPAPVEVKLKDVPKNLEKRVKVSGWVKSRRDQGKDMVFLVLRDGTGYLQCVLTGKLCHTFDALTLTLESTVNVYGIINRLPEGKTAPGNVELVADYWEVVGKAPGGDDAYSSLFNTESNPDVLRRLRHLVLRGDTASSVLKVRSRTMKAFRDHFDSLDWYEVNPPCLVQTQVEGGSTLFALNYYGENAYLTQSSQLYLETCLASLGSVYTISESFRAEKSHTRRHLSEYSHCEAEIPFIKFKDLLDTIEGMVKGVVARLWDEPETRKMLVELNLRKNDEANDETKAAQIVGRDFADIKSLIEQPFLRMEYKDAIKWLNEHGVKREEDGKDFVYGDDIPEKPERYMTDAINKPILLTHFPRSIKAFYMQRADVSELKGYEDFMHDPPTESVDLLVPGVGEVVGGSMRIWDTEELMDAFVREGLNPETYYWYLDQRRYGTMPHGGFGLGIERFLAWITNRFSVREVCLYPRFTECCQP</sequence>
<evidence type="ECO:0000313" key="15">
    <source>
        <dbReference type="Proteomes" id="UP001150538"/>
    </source>
</evidence>
<keyword evidence="15" id="KW-1185">Reference proteome</keyword>
<accession>A0A9W8A1J7</accession>
<evidence type="ECO:0000256" key="2">
    <source>
        <dbReference type="ARBA" id="ARBA00008226"/>
    </source>
</evidence>
<dbReference type="PANTHER" id="PTHR22594:SF16">
    <property type="entry name" value="ASPARAGINE--TRNA LIGASE, CYTOPLASMIC"/>
    <property type="match status" value="1"/>
</dbReference>
<dbReference type="GO" id="GO:0005524">
    <property type="term" value="F:ATP binding"/>
    <property type="evidence" value="ECO:0007669"/>
    <property type="project" value="UniProtKB-KW"/>
</dbReference>
<dbReference type="InterPro" id="IPR048952">
    <property type="entry name" value="AsnRS_N"/>
</dbReference>
<dbReference type="EMBL" id="JANBPU010000078">
    <property type="protein sequence ID" value="KAJ1917204.1"/>
    <property type="molecule type" value="Genomic_DNA"/>
</dbReference>
<dbReference type="NCBIfam" id="TIGR00457">
    <property type="entry name" value="asnS"/>
    <property type="match status" value="1"/>
</dbReference>
<comment type="subcellular location">
    <subcellularLocation>
        <location evidence="1">Cytoplasm</location>
    </subcellularLocation>
</comment>
<dbReference type="CDD" id="cd04323">
    <property type="entry name" value="AsnRS_cyto_like_N"/>
    <property type="match status" value="1"/>
</dbReference>
<reference evidence="14" key="1">
    <citation type="submission" date="2022-07" db="EMBL/GenBank/DDBJ databases">
        <title>Phylogenomic reconstructions and comparative analyses of Kickxellomycotina fungi.</title>
        <authorList>
            <person name="Reynolds N.K."/>
            <person name="Stajich J.E."/>
            <person name="Barry K."/>
            <person name="Grigoriev I.V."/>
            <person name="Crous P."/>
            <person name="Smith M.E."/>
        </authorList>
    </citation>
    <scope>NUCLEOTIDE SEQUENCE</scope>
    <source>
        <strain evidence="14">NBRC 100468</strain>
    </source>
</reference>
<evidence type="ECO:0000256" key="8">
    <source>
        <dbReference type="ARBA" id="ARBA00022917"/>
    </source>
</evidence>
<evidence type="ECO:0000256" key="9">
    <source>
        <dbReference type="ARBA" id="ARBA00023146"/>
    </source>
</evidence>
<proteinExistence type="inferred from homology"/>
<dbReference type="GO" id="GO:0006421">
    <property type="term" value="P:asparaginyl-tRNA aminoacylation"/>
    <property type="evidence" value="ECO:0007669"/>
    <property type="project" value="InterPro"/>
</dbReference>
<dbReference type="GO" id="GO:0004816">
    <property type="term" value="F:asparagine-tRNA ligase activity"/>
    <property type="evidence" value="ECO:0007669"/>
    <property type="project" value="UniProtKB-EC"/>
</dbReference>
<dbReference type="InterPro" id="IPR045864">
    <property type="entry name" value="aa-tRNA-synth_II/BPL/LPL"/>
</dbReference>
<dbReference type="AlphaFoldDB" id="A0A9W8A1J7"/>
<feature type="compositionally biased region" description="Basic and acidic residues" evidence="12">
    <location>
        <begin position="88"/>
        <end position="107"/>
    </location>
</feature>
<dbReference type="InterPro" id="IPR006195">
    <property type="entry name" value="aa-tRNA-synth_II"/>
</dbReference>
<dbReference type="EC" id="6.1.1.22" evidence="3"/>
<dbReference type="Pfam" id="PF01336">
    <property type="entry name" value="tRNA_anti-codon"/>
    <property type="match status" value="1"/>
</dbReference>
<keyword evidence="8" id="KW-0648">Protein biosynthesis</keyword>
<dbReference type="OrthoDB" id="1931232at2759"/>
<evidence type="ECO:0000256" key="5">
    <source>
        <dbReference type="ARBA" id="ARBA00022598"/>
    </source>
</evidence>
<gene>
    <name evidence="14" type="primary">DED81</name>
    <name evidence="14" type="ORF">H4219_003334</name>
</gene>
<keyword evidence="5 14" id="KW-0436">Ligase</keyword>
<keyword evidence="4" id="KW-0963">Cytoplasm</keyword>
<dbReference type="SUPFAM" id="SSF55681">
    <property type="entry name" value="Class II aaRS and biotin synthetases"/>
    <property type="match status" value="1"/>
</dbReference>
<evidence type="ECO:0000313" key="14">
    <source>
        <dbReference type="EMBL" id="KAJ1917204.1"/>
    </source>
</evidence>
<dbReference type="Proteomes" id="UP001150538">
    <property type="component" value="Unassembled WGS sequence"/>
</dbReference>
<evidence type="ECO:0000256" key="4">
    <source>
        <dbReference type="ARBA" id="ARBA00022490"/>
    </source>
</evidence>
<dbReference type="GO" id="GO:0003676">
    <property type="term" value="F:nucleic acid binding"/>
    <property type="evidence" value="ECO:0007669"/>
    <property type="project" value="InterPro"/>
</dbReference>
<dbReference type="PROSITE" id="PS50862">
    <property type="entry name" value="AA_TRNA_LIGASE_II"/>
    <property type="match status" value="1"/>
</dbReference>
<dbReference type="InterPro" id="IPR002312">
    <property type="entry name" value="Asp/Asn-tRNA-synth_IIb"/>
</dbReference>
<dbReference type="InterPro" id="IPR004522">
    <property type="entry name" value="Asn-tRNA-ligase"/>
</dbReference>
<comment type="similarity">
    <text evidence="2">Belongs to the class-II aminoacyl-tRNA synthetase family.</text>
</comment>
<organism evidence="14 15">
    <name type="scientific">Mycoemilia scoparia</name>
    <dbReference type="NCBI Taxonomy" id="417184"/>
    <lineage>
        <taxon>Eukaryota</taxon>
        <taxon>Fungi</taxon>
        <taxon>Fungi incertae sedis</taxon>
        <taxon>Zoopagomycota</taxon>
        <taxon>Kickxellomycotina</taxon>
        <taxon>Kickxellomycetes</taxon>
        <taxon>Kickxellales</taxon>
        <taxon>Kickxellaceae</taxon>
        <taxon>Mycoemilia</taxon>
    </lineage>
</organism>
<dbReference type="Pfam" id="PF20917">
    <property type="entry name" value="AsnRS_N"/>
    <property type="match status" value="1"/>
</dbReference>
<keyword evidence="6" id="KW-0547">Nucleotide-binding</keyword>
<evidence type="ECO:0000256" key="7">
    <source>
        <dbReference type="ARBA" id="ARBA00022840"/>
    </source>
</evidence>
<evidence type="ECO:0000256" key="11">
    <source>
        <dbReference type="ARBA" id="ARBA00047844"/>
    </source>
</evidence>
<evidence type="ECO:0000259" key="13">
    <source>
        <dbReference type="PROSITE" id="PS50862"/>
    </source>
</evidence>
<name>A0A9W8A1J7_9FUNG</name>
<protein>
    <recommendedName>
        <fullName evidence="3">asparagine--tRNA ligase</fullName>
        <ecNumber evidence="3">6.1.1.22</ecNumber>
    </recommendedName>
    <alternativeName>
        <fullName evidence="10">Asparaginyl-tRNA synthetase</fullName>
    </alternativeName>
</protein>
<keyword evidence="7" id="KW-0067">ATP-binding</keyword>
<dbReference type="InterPro" id="IPR012340">
    <property type="entry name" value="NA-bd_OB-fold"/>
</dbReference>
<dbReference type="PRINTS" id="PR01042">
    <property type="entry name" value="TRNASYNTHASP"/>
</dbReference>
<dbReference type="InterPro" id="IPR004365">
    <property type="entry name" value="NA-bd_OB_tRNA"/>
</dbReference>
<dbReference type="InterPro" id="IPR004364">
    <property type="entry name" value="Aa-tRNA-synt_II"/>
</dbReference>
<dbReference type="GO" id="GO:0005737">
    <property type="term" value="C:cytoplasm"/>
    <property type="evidence" value="ECO:0007669"/>
    <property type="project" value="UniProtKB-SubCell"/>
</dbReference>
<feature type="domain" description="Aminoacyl-transfer RNA synthetases class-II family profile" evidence="13">
    <location>
        <begin position="274"/>
        <end position="602"/>
    </location>
</feature>